<gene>
    <name evidence="3" type="ORF">EV650_0936</name>
</gene>
<evidence type="ECO:0000313" key="3">
    <source>
        <dbReference type="EMBL" id="TDW22104.1"/>
    </source>
</evidence>
<dbReference type="AlphaFoldDB" id="A0A4V3G8A0"/>
<dbReference type="Pfam" id="PF04326">
    <property type="entry name" value="SLFN_AlbA_2"/>
    <property type="match status" value="1"/>
</dbReference>
<keyword evidence="4" id="KW-1185">Reference proteome</keyword>
<feature type="region of interest" description="Disordered" evidence="1">
    <location>
        <begin position="451"/>
        <end position="476"/>
    </location>
</feature>
<evidence type="ECO:0000256" key="1">
    <source>
        <dbReference type="SAM" id="MobiDB-lite"/>
    </source>
</evidence>
<keyword evidence="3" id="KW-0238">DNA-binding</keyword>
<dbReference type="InterPro" id="IPR038461">
    <property type="entry name" value="Schlafen_AlbA_2_dom_sf"/>
</dbReference>
<feature type="domain" description="Schlafen AlbA-2" evidence="2">
    <location>
        <begin position="53"/>
        <end position="169"/>
    </location>
</feature>
<evidence type="ECO:0000313" key="4">
    <source>
        <dbReference type="Proteomes" id="UP000295447"/>
    </source>
</evidence>
<dbReference type="EMBL" id="SODF01000001">
    <property type="protein sequence ID" value="TDW22104.1"/>
    <property type="molecule type" value="Genomic_DNA"/>
</dbReference>
<dbReference type="GO" id="GO:0003677">
    <property type="term" value="F:DNA binding"/>
    <property type="evidence" value="ECO:0007669"/>
    <property type="project" value="UniProtKB-KW"/>
</dbReference>
<dbReference type="Proteomes" id="UP000295447">
    <property type="component" value="Unassembled WGS sequence"/>
</dbReference>
<sequence>MNDPGDNPARTQTWATQVPPWVRIPRLELILGCPLPAIDWALVNGLVARHVTEDLTLDYKRTLYGASDAEKKELTKDVAALANAAGGLIILGIDEDAQSAAKEVTEVPLADGERRRMVDVLVRGIAPLIPDVVVGEIPDPENPTQGVYLLLVPPSDEAPHGIRRNDYYAWPVREDRQARWMTEPELASRYRDRFAGASQQVTRLDKIWHDALPRVTNRDRGYVTIALVPARAGHLQTDRASYFSWLSSTETTITGAITRDLDKVSIGRRRVIFSDPNDHYIELHANGSGFGAGNATVDQSRGLELQAFPSNSGFFALDLVATWTLGILDVLARHAANAGASGDLAIRLQLTGPSGCVKYLVERTSTGRDRQVPLSRYPGSVEELDITASLSVVTSPRDLLDVTTSALADLAAEFNVTPSAIPLVAADGCTSGFSGPRAAHLQGWFTNHADDLSSRETRGSGHVTPASPRDGVAPTS</sequence>
<dbReference type="InterPro" id="IPR007421">
    <property type="entry name" value="Schlafen_AlbA_2_dom"/>
</dbReference>
<accession>A0A4V3G8A0</accession>
<evidence type="ECO:0000259" key="2">
    <source>
        <dbReference type="Pfam" id="PF04326"/>
    </source>
</evidence>
<protein>
    <submittedName>
        <fullName evidence="3">Putative DNA-binding protein</fullName>
    </submittedName>
</protein>
<proteinExistence type="predicted"/>
<organism evidence="3 4">
    <name type="scientific">Kribbella kalugense</name>
    <dbReference type="NCBI Taxonomy" id="2512221"/>
    <lineage>
        <taxon>Bacteria</taxon>
        <taxon>Bacillati</taxon>
        <taxon>Actinomycetota</taxon>
        <taxon>Actinomycetes</taxon>
        <taxon>Propionibacteriales</taxon>
        <taxon>Kribbellaceae</taxon>
        <taxon>Kribbella</taxon>
    </lineage>
</organism>
<comment type="caution">
    <text evidence="3">The sequence shown here is derived from an EMBL/GenBank/DDBJ whole genome shotgun (WGS) entry which is preliminary data.</text>
</comment>
<name>A0A4V3G8A0_9ACTN</name>
<reference evidence="3 4" key="1">
    <citation type="submission" date="2019-03" db="EMBL/GenBank/DDBJ databases">
        <title>Genomic Encyclopedia of Type Strains, Phase III (KMG-III): the genomes of soil and plant-associated and newly described type strains.</title>
        <authorList>
            <person name="Whitman W."/>
        </authorList>
    </citation>
    <scope>NUCLEOTIDE SEQUENCE [LARGE SCALE GENOMIC DNA]</scope>
    <source>
        <strain evidence="3 4">VKM Ac-2570</strain>
    </source>
</reference>
<dbReference type="Gene3D" id="3.30.950.30">
    <property type="entry name" value="Schlafen, AAA domain"/>
    <property type="match status" value="1"/>
</dbReference>